<dbReference type="InterPro" id="IPR026869">
    <property type="entry name" value="EgtC-like"/>
</dbReference>
<accession>N6YUI7</accession>
<dbReference type="PROSITE" id="PS51278">
    <property type="entry name" value="GATASE_TYPE_2"/>
    <property type="match status" value="1"/>
</dbReference>
<organism evidence="3 4">
    <name type="scientific">Thauera linaloolentis (strain DSM 12138 / JCM 21573 / CCUG 41526 / CIP 105981 / IAM 15112 / NBRC 102519 / 47Lol)</name>
    <dbReference type="NCBI Taxonomy" id="1123367"/>
    <lineage>
        <taxon>Bacteria</taxon>
        <taxon>Pseudomonadati</taxon>
        <taxon>Pseudomonadota</taxon>
        <taxon>Betaproteobacteria</taxon>
        <taxon>Rhodocyclales</taxon>
        <taxon>Zoogloeaceae</taxon>
        <taxon>Thauera</taxon>
    </lineage>
</organism>
<dbReference type="PANTHER" id="PTHR42824:SF1">
    <property type="entry name" value="GLUTAMINE AMIDOTRANSFERASE YAFJ-RELATED"/>
    <property type="match status" value="1"/>
</dbReference>
<dbReference type="InterPro" id="IPR029055">
    <property type="entry name" value="Ntn_hydrolases_N"/>
</dbReference>
<dbReference type="EMBL" id="AMXE01000061">
    <property type="protein sequence ID" value="ENO86077.1"/>
    <property type="molecule type" value="Genomic_DNA"/>
</dbReference>
<dbReference type="Gene3D" id="3.60.20.10">
    <property type="entry name" value="Glutamine Phosphoribosylpyrophosphate, subunit 1, domain 1"/>
    <property type="match status" value="1"/>
</dbReference>
<keyword evidence="4" id="KW-1185">Reference proteome</keyword>
<sequence>MCQLLGMNSSKLASVQFSLEGFVRRGGETDEHRDGWGIAYFEGNAHQLFQDPLPASVSPLAEAMRRVPVRSRNIIAHIRKATQGAVELANCHPFARELWGRSWVFAHNGNLPANELPLDGRFSPVGTTDSEHAFCFMLQELERRFGARQPHTEALHEALELLNRQIAELGSFNYLLSCGQGLFAHCSTSLYHVERAYPFSQASLIDCDLRVHFGHLNHLDDSMCVIATKPLTTGEDWAAFAPGELRYFTGGTLAPGGRARRTPSMAI</sequence>
<evidence type="ECO:0000313" key="3">
    <source>
        <dbReference type="EMBL" id="ENO86077.1"/>
    </source>
</evidence>
<dbReference type="CDD" id="cd01908">
    <property type="entry name" value="YafJ"/>
    <property type="match status" value="1"/>
</dbReference>
<reference evidence="3 4" key="1">
    <citation type="submission" date="2012-09" db="EMBL/GenBank/DDBJ databases">
        <title>Draft Genome Sequences of 6 Strains from Genus Thauera.</title>
        <authorList>
            <person name="Liu B."/>
            <person name="Shapleigh J.P."/>
            <person name="Frostegard A.H."/>
        </authorList>
    </citation>
    <scope>NUCLEOTIDE SEQUENCE [LARGE SCALE GENOMIC DNA]</scope>
    <source>
        <strain evidence="4">47Lol / DSM 12138</strain>
    </source>
</reference>
<protein>
    <recommendedName>
        <fullName evidence="2">Glutamine amidotransferase type-2 domain-containing protein</fullName>
    </recommendedName>
</protein>
<dbReference type="Pfam" id="PF13230">
    <property type="entry name" value="GATase_4"/>
    <property type="match status" value="1"/>
</dbReference>
<evidence type="ECO:0000313" key="4">
    <source>
        <dbReference type="Proteomes" id="UP000013232"/>
    </source>
</evidence>
<dbReference type="Proteomes" id="UP000013232">
    <property type="component" value="Unassembled WGS sequence"/>
</dbReference>
<evidence type="ECO:0000256" key="1">
    <source>
        <dbReference type="ARBA" id="ARBA00022962"/>
    </source>
</evidence>
<evidence type="ECO:0000259" key="2">
    <source>
        <dbReference type="PROSITE" id="PS51278"/>
    </source>
</evidence>
<dbReference type="InterPro" id="IPR017932">
    <property type="entry name" value="GATase_2_dom"/>
</dbReference>
<proteinExistence type="predicted"/>
<dbReference type="AlphaFoldDB" id="N6YUI7"/>
<comment type="caution">
    <text evidence="3">The sequence shown here is derived from an EMBL/GenBank/DDBJ whole genome shotgun (WGS) entry which is preliminary data.</text>
</comment>
<dbReference type="SUPFAM" id="SSF56235">
    <property type="entry name" value="N-terminal nucleophile aminohydrolases (Ntn hydrolases)"/>
    <property type="match status" value="1"/>
</dbReference>
<keyword evidence="1" id="KW-0315">Glutamine amidotransferase</keyword>
<name>N6YUI7_THAL4</name>
<dbReference type="eggNOG" id="COG0121">
    <property type="taxonomic scope" value="Bacteria"/>
</dbReference>
<gene>
    <name evidence="3" type="ORF">C666_14030</name>
</gene>
<dbReference type="RefSeq" id="WP_004341152.1">
    <property type="nucleotide sequence ID" value="NZ_AMXE01000061.1"/>
</dbReference>
<dbReference type="PANTHER" id="PTHR42824">
    <property type="entry name" value="GLUTAMINE AMIDOTRANSFERASE"/>
    <property type="match status" value="1"/>
</dbReference>
<dbReference type="OrthoDB" id="321954at2"/>
<feature type="domain" description="Glutamine amidotransferase type-2" evidence="2">
    <location>
        <begin position="2"/>
        <end position="267"/>
    </location>
</feature>